<dbReference type="InterPro" id="IPR001123">
    <property type="entry name" value="LeuE-type"/>
</dbReference>
<dbReference type="PANTHER" id="PTHR30086:SF20">
    <property type="entry name" value="ARGININE EXPORTER PROTEIN ARGO-RELATED"/>
    <property type="match status" value="1"/>
</dbReference>
<reference evidence="8 9" key="1">
    <citation type="submission" date="2013-06" db="EMBL/GenBank/DDBJ databases">
        <authorList>
            <person name="Aslett M."/>
        </authorList>
    </citation>
    <scope>NUCLEOTIDE SEQUENCE [LARGE SCALE GENOMIC DNA]</scope>
    <source>
        <strain evidence="8 9">Db11</strain>
    </source>
</reference>
<evidence type="ECO:0000256" key="6">
    <source>
        <dbReference type="ARBA" id="ARBA00023136"/>
    </source>
</evidence>
<dbReference type="KEGG" id="smac:SMDB11_1725"/>
<keyword evidence="2" id="KW-1003">Cell membrane</keyword>
<keyword evidence="4" id="KW-0813">Transport</keyword>
<feature type="transmembrane region" description="Helical" evidence="7">
    <location>
        <begin position="89"/>
        <end position="106"/>
    </location>
</feature>
<evidence type="ECO:0000256" key="2">
    <source>
        <dbReference type="ARBA" id="ARBA00022475"/>
    </source>
</evidence>
<protein>
    <submittedName>
        <fullName evidence="8">LysE-type translocator</fullName>
    </submittedName>
</protein>
<evidence type="ECO:0000313" key="9">
    <source>
        <dbReference type="Proteomes" id="UP000018979"/>
    </source>
</evidence>
<dbReference type="PANTHER" id="PTHR30086">
    <property type="entry name" value="ARGININE EXPORTER PROTEIN ARGO"/>
    <property type="match status" value="1"/>
</dbReference>
<proteinExistence type="predicted"/>
<feature type="transmembrane region" description="Helical" evidence="7">
    <location>
        <begin position="206"/>
        <end position="227"/>
    </location>
</feature>
<evidence type="ECO:0000256" key="1">
    <source>
        <dbReference type="ARBA" id="ARBA00004651"/>
    </source>
</evidence>
<feature type="transmembrane region" description="Helical" evidence="7">
    <location>
        <begin position="20"/>
        <end position="40"/>
    </location>
</feature>
<dbReference type="AlphaFoldDB" id="A0ABC9IIG3"/>
<keyword evidence="5 7" id="KW-1133">Transmembrane helix</keyword>
<reference evidence="8 9" key="3">
    <citation type="journal article" date="2014" name="Genome Biol. Evol.">
        <title>Genome evolution and plasticity of Serratia marcescens, an important multidrug-resistant nosocomial pathogen.</title>
        <authorList>
            <person name="Iguchi A."/>
            <person name="Nagaya Y."/>
            <person name="Pradel E."/>
            <person name="Ooka T."/>
            <person name="Ogura Y."/>
            <person name="Katsura K."/>
            <person name="Kurokawa K."/>
            <person name="Oshima K."/>
            <person name="Hattori M."/>
            <person name="Parkhill J."/>
            <person name="Sebaihia M."/>
            <person name="Coulthurst S.J."/>
            <person name="Gotoh N."/>
            <person name="Thomson N.R."/>
            <person name="Ewbank J.J."/>
            <person name="Hayashi T."/>
        </authorList>
    </citation>
    <scope>NUCLEOTIDE SEQUENCE [LARGE SCALE GENOMIC DNA]</scope>
    <source>
        <strain evidence="8 9">Db11</strain>
    </source>
</reference>
<comment type="subcellular location">
    <subcellularLocation>
        <location evidence="1">Cell membrane</location>
        <topology evidence="1">Multi-pass membrane protein</topology>
    </subcellularLocation>
</comment>
<dbReference type="GO" id="GO:0005886">
    <property type="term" value="C:plasma membrane"/>
    <property type="evidence" value="ECO:0007669"/>
    <property type="project" value="UniProtKB-SubCell"/>
</dbReference>
<dbReference type="GO" id="GO:0006865">
    <property type="term" value="P:amino acid transport"/>
    <property type="evidence" value="ECO:0007669"/>
    <property type="project" value="UniProtKB-KW"/>
</dbReference>
<dbReference type="PIRSF" id="PIRSF006324">
    <property type="entry name" value="LeuE"/>
    <property type="match status" value="1"/>
</dbReference>
<gene>
    <name evidence="8" type="ORF">SMDB11_1725</name>
</gene>
<feature type="transmembrane region" description="Helical" evidence="7">
    <location>
        <begin position="52"/>
        <end position="77"/>
    </location>
</feature>
<sequence length="229" mass="24576">MIAVSFDSPVITPMPSAETFIAFLVALTLLELSPGPDMMLTLARGIGQGRRIALLNVFGMVFVAGMVQVSMLVLGLATLLHSYPLALDVLRWVGAAYLAWLGIKMLKVSRQRSDAVLKPRMMTGWQAVKEGAINSLTNPKSLLFMFAFLPQFVNPETGPVWLQLLVLGSIQKLAGILSLGSVAMASGTVGQWLARNPRLLVWQQRFTGLVMMGLGAKLLLGGGAASAPR</sequence>
<keyword evidence="4" id="KW-0029">Amino-acid transport</keyword>
<evidence type="ECO:0000256" key="3">
    <source>
        <dbReference type="ARBA" id="ARBA00022692"/>
    </source>
</evidence>
<feature type="transmembrane region" description="Helical" evidence="7">
    <location>
        <begin position="173"/>
        <end position="194"/>
    </location>
</feature>
<keyword evidence="6 7" id="KW-0472">Membrane</keyword>
<keyword evidence="3 7" id="KW-0812">Transmembrane</keyword>
<evidence type="ECO:0000256" key="5">
    <source>
        <dbReference type="ARBA" id="ARBA00022989"/>
    </source>
</evidence>
<accession>A0ABC9IIG3</accession>
<reference evidence="9" key="2">
    <citation type="submission" date="2013-11" db="EMBL/GenBank/DDBJ databases">
        <title>Genome sequences of clinical and environmental isolates of Serratia marcescens.</title>
        <authorList>
            <person name="Iguchi A."/>
            <person name="Komatsu H."/>
            <person name="Nagaya Y."/>
            <person name="Ogura Y."/>
            <person name="Katsura K."/>
            <person name="Kurokawa K."/>
            <person name="Ooka T."/>
            <person name="Hattori M."/>
            <person name="Gotoh N."/>
            <person name="Thomson N."/>
            <person name="Hayashi T."/>
        </authorList>
    </citation>
    <scope>NUCLEOTIDE SEQUENCE [LARGE SCALE GENOMIC DNA]</scope>
    <source>
        <strain evidence="9">Db11</strain>
    </source>
</reference>
<name>A0ABC9IIG3_SERMA</name>
<dbReference type="Proteomes" id="UP000018979">
    <property type="component" value="Chromosome I"/>
</dbReference>
<dbReference type="Pfam" id="PF01810">
    <property type="entry name" value="LysE"/>
    <property type="match status" value="1"/>
</dbReference>
<dbReference type="EMBL" id="HG326223">
    <property type="protein sequence ID" value="CDG12300.1"/>
    <property type="molecule type" value="Genomic_DNA"/>
</dbReference>
<organism evidence="8 9">
    <name type="scientific">Serratia marcescens subsp. marcescens Db11</name>
    <dbReference type="NCBI Taxonomy" id="273526"/>
    <lineage>
        <taxon>Bacteria</taxon>
        <taxon>Pseudomonadati</taxon>
        <taxon>Pseudomonadota</taxon>
        <taxon>Gammaproteobacteria</taxon>
        <taxon>Enterobacterales</taxon>
        <taxon>Yersiniaceae</taxon>
        <taxon>Serratia</taxon>
    </lineage>
</organism>
<evidence type="ECO:0000256" key="7">
    <source>
        <dbReference type="SAM" id="Phobius"/>
    </source>
</evidence>
<evidence type="ECO:0000313" key="8">
    <source>
        <dbReference type="EMBL" id="CDG12300.1"/>
    </source>
</evidence>
<evidence type="ECO:0000256" key="4">
    <source>
        <dbReference type="ARBA" id="ARBA00022970"/>
    </source>
</evidence>